<name>A0A813WG77_9BILA</name>
<protein>
    <recommendedName>
        <fullName evidence="6">C2H2-type domain-containing protein</fullName>
    </recommendedName>
</protein>
<reference evidence="7" key="1">
    <citation type="submission" date="2021-02" db="EMBL/GenBank/DDBJ databases">
        <authorList>
            <person name="Nowell W R."/>
        </authorList>
    </citation>
    <scope>NUCLEOTIDE SEQUENCE</scope>
</reference>
<evidence type="ECO:0000313" key="7">
    <source>
        <dbReference type="EMBL" id="CAF0854488.1"/>
    </source>
</evidence>
<dbReference type="InterPro" id="IPR036236">
    <property type="entry name" value="Znf_C2H2_sf"/>
</dbReference>
<keyword evidence="11" id="KW-1185">Reference proteome</keyword>
<dbReference type="PANTHER" id="PTHR24379:SF127">
    <property type="entry name" value="BLOODY FINGERS-RELATED"/>
    <property type="match status" value="1"/>
</dbReference>
<dbReference type="PANTHER" id="PTHR24379">
    <property type="entry name" value="KRAB AND ZINC FINGER DOMAIN-CONTAINING"/>
    <property type="match status" value="1"/>
</dbReference>
<sequence length="203" mass="23635">MFVQDFIYRNIFQLTNLDTDHSYQSRCCTKTSAECCSIIDTNHSNLLSDAYKPKIINDLLPDKHSSTITTISPSVNTTSSSLLENLSERRHYHACTKCLYKTNRLNNLKRHISTMHQTLNRPLDCCGQQFENKALLREHITNNHRRGYSCLICFKSFCRKALLKRHQTVHTGEKEFTCNMCNYATSHRGNLDRHSRVHLKRVL</sequence>
<dbReference type="EMBL" id="CAJNOK010012350">
    <property type="protein sequence ID" value="CAF1161673.1"/>
    <property type="molecule type" value="Genomic_DNA"/>
</dbReference>
<dbReference type="SMART" id="SM00355">
    <property type="entry name" value="ZnF_C2H2"/>
    <property type="match status" value="4"/>
</dbReference>
<dbReference type="Proteomes" id="UP000682733">
    <property type="component" value="Unassembled WGS sequence"/>
</dbReference>
<evidence type="ECO:0000256" key="2">
    <source>
        <dbReference type="ARBA" id="ARBA00022737"/>
    </source>
</evidence>
<evidence type="ECO:0000313" key="8">
    <source>
        <dbReference type="EMBL" id="CAF1161673.1"/>
    </source>
</evidence>
<feature type="domain" description="C2H2-type" evidence="6">
    <location>
        <begin position="176"/>
        <end position="198"/>
    </location>
</feature>
<accession>A0A813WG77</accession>
<evidence type="ECO:0000259" key="6">
    <source>
        <dbReference type="PROSITE" id="PS50157"/>
    </source>
</evidence>
<dbReference type="GO" id="GO:0008270">
    <property type="term" value="F:zinc ion binding"/>
    <property type="evidence" value="ECO:0007669"/>
    <property type="project" value="UniProtKB-KW"/>
</dbReference>
<dbReference type="PROSITE" id="PS00028">
    <property type="entry name" value="ZINC_FINGER_C2H2_1"/>
    <property type="match status" value="1"/>
</dbReference>
<dbReference type="Pfam" id="PF00096">
    <property type="entry name" value="zf-C2H2"/>
    <property type="match status" value="2"/>
</dbReference>
<comment type="caution">
    <text evidence="7">The sequence shown here is derived from an EMBL/GenBank/DDBJ whole genome shotgun (WGS) entry which is preliminary data.</text>
</comment>
<dbReference type="Proteomes" id="UP000663829">
    <property type="component" value="Unassembled WGS sequence"/>
</dbReference>
<dbReference type="GO" id="GO:0000977">
    <property type="term" value="F:RNA polymerase II transcription regulatory region sequence-specific DNA binding"/>
    <property type="evidence" value="ECO:0007669"/>
    <property type="project" value="TreeGrafter"/>
</dbReference>
<dbReference type="Proteomes" id="UP000681722">
    <property type="component" value="Unassembled WGS sequence"/>
</dbReference>
<evidence type="ECO:0000313" key="11">
    <source>
        <dbReference type="Proteomes" id="UP000663829"/>
    </source>
</evidence>
<evidence type="ECO:0000256" key="3">
    <source>
        <dbReference type="ARBA" id="ARBA00022771"/>
    </source>
</evidence>
<dbReference type="SUPFAM" id="SSF57667">
    <property type="entry name" value="beta-beta-alpha zinc fingers"/>
    <property type="match status" value="1"/>
</dbReference>
<evidence type="ECO:0000256" key="1">
    <source>
        <dbReference type="ARBA" id="ARBA00022723"/>
    </source>
</evidence>
<dbReference type="AlphaFoldDB" id="A0A813WG77"/>
<dbReference type="OrthoDB" id="3561125at2759"/>
<keyword evidence="2" id="KW-0677">Repeat</keyword>
<dbReference type="EMBL" id="CAJNOQ010000953">
    <property type="protein sequence ID" value="CAF0854488.1"/>
    <property type="molecule type" value="Genomic_DNA"/>
</dbReference>
<keyword evidence="1" id="KW-0479">Metal-binding</keyword>
<dbReference type="Proteomes" id="UP000677228">
    <property type="component" value="Unassembled WGS sequence"/>
</dbReference>
<evidence type="ECO:0000256" key="4">
    <source>
        <dbReference type="ARBA" id="ARBA00022833"/>
    </source>
</evidence>
<dbReference type="EMBL" id="CAJOBA010033874">
    <property type="protein sequence ID" value="CAF3973398.1"/>
    <property type="molecule type" value="Genomic_DNA"/>
</dbReference>
<evidence type="ECO:0000256" key="5">
    <source>
        <dbReference type="PROSITE-ProRule" id="PRU00042"/>
    </source>
</evidence>
<keyword evidence="4" id="KW-0862">Zinc</keyword>
<dbReference type="GO" id="GO:0000981">
    <property type="term" value="F:DNA-binding transcription factor activity, RNA polymerase II-specific"/>
    <property type="evidence" value="ECO:0007669"/>
    <property type="project" value="TreeGrafter"/>
</dbReference>
<gene>
    <name evidence="7" type="ORF">GPM918_LOCUS6254</name>
    <name evidence="8" type="ORF">OVA965_LOCUS22123</name>
    <name evidence="9" type="ORF">SRO942_LOCUS6254</name>
    <name evidence="10" type="ORF">TMI583_LOCUS22838</name>
</gene>
<organism evidence="7 11">
    <name type="scientific">Didymodactylos carnosus</name>
    <dbReference type="NCBI Taxonomy" id="1234261"/>
    <lineage>
        <taxon>Eukaryota</taxon>
        <taxon>Metazoa</taxon>
        <taxon>Spiralia</taxon>
        <taxon>Gnathifera</taxon>
        <taxon>Rotifera</taxon>
        <taxon>Eurotatoria</taxon>
        <taxon>Bdelloidea</taxon>
        <taxon>Philodinida</taxon>
        <taxon>Philodinidae</taxon>
        <taxon>Didymodactylos</taxon>
    </lineage>
</organism>
<dbReference type="EMBL" id="CAJOBC010000953">
    <property type="protein sequence ID" value="CAF3642260.1"/>
    <property type="molecule type" value="Genomic_DNA"/>
</dbReference>
<dbReference type="GO" id="GO:0005634">
    <property type="term" value="C:nucleus"/>
    <property type="evidence" value="ECO:0007669"/>
    <property type="project" value="TreeGrafter"/>
</dbReference>
<dbReference type="InterPro" id="IPR013087">
    <property type="entry name" value="Znf_C2H2_type"/>
</dbReference>
<dbReference type="FunFam" id="3.30.160.60:FF:000446">
    <property type="entry name" value="Zinc finger protein"/>
    <property type="match status" value="1"/>
</dbReference>
<feature type="domain" description="C2H2-type" evidence="6">
    <location>
        <begin position="148"/>
        <end position="175"/>
    </location>
</feature>
<dbReference type="PROSITE" id="PS50157">
    <property type="entry name" value="ZINC_FINGER_C2H2_2"/>
    <property type="match status" value="2"/>
</dbReference>
<dbReference type="Gene3D" id="3.30.160.60">
    <property type="entry name" value="Classic Zinc Finger"/>
    <property type="match status" value="3"/>
</dbReference>
<keyword evidence="3 5" id="KW-0863">Zinc-finger</keyword>
<proteinExistence type="predicted"/>
<evidence type="ECO:0000313" key="10">
    <source>
        <dbReference type="EMBL" id="CAF3973398.1"/>
    </source>
</evidence>
<evidence type="ECO:0000313" key="9">
    <source>
        <dbReference type="EMBL" id="CAF3642260.1"/>
    </source>
</evidence>